<keyword evidence="1" id="KW-1133">Transmembrane helix</keyword>
<evidence type="ECO:0000313" key="2">
    <source>
        <dbReference type="EMBL" id="CAD9533303.1"/>
    </source>
</evidence>
<keyword evidence="1" id="KW-0472">Membrane</keyword>
<dbReference type="InterPro" id="IPR037185">
    <property type="entry name" value="EmrE-like"/>
</dbReference>
<accession>A0A6U6JN63</accession>
<feature type="transmembrane region" description="Helical" evidence="1">
    <location>
        <begin position="279"/>
        <end position="306"/>
    </location>
</feature>
<reference evidence="2" key="1">
    <citation type="submission" date="2021-01" db="EMBL/GenBank/DDBJ databases">
        <authorList>
            <person name="Corre E."/>
            <person name="Pelletier E."/>
            <person name="Niang G."/>
            <person name="Scheremetjew M."/>
            <person name="Finn R."/>
            <person name="Kale V."/>
            <person name="Holt S."/>
            <person name="Cochrane G."/>
            <person name="Meng A."/>
            <person name="Brown T."/>
            <person name="Cohen L."/>
        </authorList>
    </citation>
    <scope>NUCLEOTIDE SEQUENCE</scope>
    <source>
        <strain evidence="2">RCC3387</strain>
    </source>
</reference>
<name>A0A6U6JN63_9DINO</name>
<feature type="transmembrane region" description="Helical" evidence="1">
    <location>
        <begin position="164"/>
        <end position="183"/>
    </location>
</feature>
<gene>
    <name evidence="2" type="ORF">BRAN1462_LOCUS13301</name>
</gene>
<dbReference type="EMBL" id="HBGW01021001">
    <property type="protein sequence ID" value="CAD9533303.1"/>
    <property type="molecule type" value="Transcribed_RNA"/>
</dbReference>
<feature type="transmembrane region" description="Helical" evidence="1">
    <location>
        <begin position="246"/>
        <end position="267"/>
    </location>
</feature>
<protein>
    <recommendedName>
        <fullName evidence="3">EamA domain-containing protein</fullName>
    </recommendedName>
</protein>
<dbReference type="AlphaFoldDB" id="A0A6U6JN63"/>
<dbReference type="GO" id="GO:0016020">
    <property type="term" value="C:membrane"/>
    <property type="evidence" value="ECO:0007669"/>
    <property type="project" value="TreeGrafter"/>
</dbReference>
<dbReference type="PANTHER" id="PTHR22911">
    <property type="entry name" value="ACYL-MALONYL CONDENSING ENZYME-RELATED"/>
    <property type="match status" value="1"/>
</dbReference>
<feature type="transmembrane region" description="Helical" evidence="1">
    <location>
        <begin position="100"/>
        <end position="119"/>
    </location>
</feature>
<proteinExistence type="predicted"/>
<feature type="transmembrane region" description="Helical" evidence="1">
    <location>
        <begin position="126"/>
        <end position="144"/>
    </location>
</feature>
<organism evidence="2">
    <name type="scientific">Zooxanthella nutricula</name>
    <dbReference type="NCBI Taxonomy" id="1333877"/>
    <lineage>
        <taxon>Eukaryota</taxon>
        <taxon>Sar</taxon>
        <taxon>Alveolata</taxon>
        <taxon>Dinophyceae</taxon>
        <taxon>Peridiniales</taxon>
        <taxon>Peridiniales incertae sedis</taxon>
        <taxon>Zooxanthella</taxon>
    </lineage>
</organism>
<evidence type="ECO:0008006" key="3">
    <source>
        <dbReference type="Google" id="ProtNLM"/>
    </source>
</evidence>
<feature type="transmembrane region" description="Helical" evidence="1">
    <location>
        <begin position="43"/>
        <end position="60"/>
    </location>
</feature>
<evidence type="ECO:0000256" key="1">
    <source>
        <dbReference type="SAM" id="Phobius"/>
    </source>
</evidence>
<keyword evidence="1" id="KW-0812">Transmembrane</keyword>
<feature type="transmembrane region" description="Helical" evidence="1">
    <location>
        <begin position="72"/>
        <end position="94"/>
    </location>
</feature>
<dbReference type="SUPFAM" id="SSF103481">
    <property type="entry name" value="Multidrug resistance efflux transporter EmrE"/>
    <property type="match status" value="1"/>
</dbReference>
<sequence length="392" mass="39879">MAPALGLSTAVALLLTSGVFFTAGLSLVKVVKAQGWPELVIQGSGYAVSAVGIGVFIAARGLGLPPRGQRRWVLACGGFMAASLSCLIVAMSAGAPLGDVSALVSMNVVLAALLGRVLLGESLRGVHTISVFCSIAGSLLISRPKIIFGGGAAVGDPDVPSTAWVGYVIAPVGGLLEACTLICARKCRGASEWHIAFALYAEGSLMLWALALLPGMQPQPFARPAAAPAEALGWVAAMTSLDLPSMVLYSVGAMAMPAAMTATVGTANRMIMGFVAEGLLFGTPIHPLTGAGAACMLVGVAIMAFFKGESVVTTAPDAACEAGQPEADVPMDDDVSSVASFAAMEFVGIEAQTRDVRHAVQRLRSRFQRRKAPAKEAIGQQVIGAAGVSGGA</sequence>
<feature type="transmembrane region" description="Helical" evidence="1">
    <location>
        <begin position="195"/>
        <end position="213"/>
    </location>
</feature>